<dbReference type="Gene3D" id="3.90.400.10">
    <property type="entry name" value="Oligo-1,6-glucosidase, Domain 2"/>
    <property type="match status" value="1"/>
</dbReference>
<comment type="similarity">
    <text evidence="1">Belongs to the glycosyl hydrolase 13 family.</text>
</comment>
<dbReference type="InterPro" id="IPR017853">
    <property type="entry name" value="GH"/>
</dbReference>
<comment type="caution">
    <text evidence="3">The sequence shown here is derived from an EMBL/GenBank/DDBJ whole genome shotgun (WGS) entry which is preliminary data.</text>
</comment>
<gene>
    <name evidence="3" type="ORF">H9964_06915</name>
</gene>
<reference evidence="3" key="2">
    <citation type="submission" date="2021-04" db="EMBL/GenBank/DDBJ databases">
        <authorList>
            <person name="Gilroy R."/>
        </authorList>
    </citation>
    <scope>NUCLEOTIDE SEQUENCE</scope>
    <source>
        <strain evidence="3">ChiW7-2402</strain>
    </source>
</reference>
<dbReference type="InterPro" id="IPR006047">
    <property type="entry name" value="GH13_cat_dom"/>
</dbReference>
<dbReference type="GO" id="GO:0004556">
    <property type="term" value="F:alpha-amylase activity"/>
    <property type="evidence" value="ECO:0007669"/>
    <property type="project" value="TreeGrafter"/>
</dbReference>
<evidence type="ECO:0000313" key="4">
    <source>
        <dbReference type="Proteomes" id="UP000824102"/>
    </source>
</evidence>
<dbReference type="Proteomes" id="UP000824102">
    <property type="component" value="Unassembled WGS sequence"/>
</dbReference>
<dbReference type="SUPFAM" id="SSF51445">
    <property type="entry name" value="(Trans)glycosidases"/>
    <property type="match status" value="1"/>
</dbReference>
<accession>A0A9D2G526</accession>
<dbReference type="EMBL" id="DXBB01000096">
    <property type="protein sequence ID" value="HIZ73294.1"/>
    <property type="molecule type" value="Genomic_DNA"/>
</dbReference>
<dbReference type="GO" id="GO:0009313">
    <property type="term" value="P:oligosaccharide catabolic process"/>
    <property type="evidence" value="ECO:0007669"/>
    <property type="project" value="TreeGrafter"/>
</dbReference>
<dbReference type="InterPro" id="IPR045857">
    <property type="entry name" value="O16G_dom_2"/>
</dbReference>
<dbReference type="PANTHER" id="PTHR10357:SF179">
    <property type="entry name" value="NEUTRAL AND BASIC AMINO ACID TRANSPORT PROTEIN RBAT"/>
    <property type="match status" value="1"/>
</dbReference>
<dbReference type="Gene3D" id="3.20.20.80">
    <property type="entry name" value="Glycosidases"/>
    <property type="match status" value="1"/>
</dbReference>
<evidence type="ECO:0000313" key="3">
    <source>
        <dbReference type="EMBL" id="HIZ73294.1"/>
    </source>
</evidence>
<name>A0A9D2G526_9FIRM</name>
<dbReference type="Pfam" id="PF00128">
    <property type="entry name" value="Alpha-amylase"/>
    <property type="match status" value="1"/>
</dbReference>
<evidence type="ECO:0000259" key="2">
    <source>
        <dbReference type="SMART" id="SM00642"/>
    </source>
</evidence>
<dbReference type="CDD" id="cd11348">
    <property type="entry name" value="AmyAc_2"/>
    <property type="match status" value="1"/>
</dbReference>
<proteinExistence type="inferred from homology"/>
<organism evidence="3 4">
    <name type="scientific">Candidatus Gallimonas intestinavium</name>
    <dbReference type="NCBI Taxonomy" id="2838603"/>
    <lineage>
        <taxon>Bacteria</taxon>
        <taxon>Bacillati</taxon>
        <taxon>Bacillota</taxon>
        <taxon>Clostridia</taxon>
        <taxon>Candidatus Gallimonas</taxon>
    </lineage>
</organism>
<sequence length="516" mass="58764">MALPAWLKTAVFYEIYPQSFYDSNADGIGDLEGIIQKLDYVKGLGCNALWINPCFESPFMDAGYDVSDYKKIAPRYGTNEDAKRLFEEAHQRGMKVLFDLVPGHTSDRHPWFLRSKEAGENEYSARYVWTPNVFVYPERYRWVSGVCDRDGNYMVNFFSSQPALNYGFEQRTEPWQLPPEHPAARATLEAMKDVMRFWMDMGCDGFRVDMAASLVKNDPERTGIKRLWRSVREMFDRDYPENVLLSEWGIPEQSIDAGFHLDFYLHFDSLGYNALFREGYECTDGLTCFFSEAGKGDITVFTEEYARRRAAAAGRGYICLPTGNHDMVRLACRRTMQERKVAEAFILLMPTIPFLYYGDEIGLPYREGLVSKEGGYFRTGSRTPMQWTSGKNRGFSETDGELYLPVESDPSSPDVASQEKDEHSILNMVKDLLALRREHEELQAGENFEVLYAEKGRYPFVFRRGSFVVAVNPSGREEEAPLAGAYETVFSVGGAAKTENGAVKVPPVSLTLLRTK</sequence>
<dbReference type="AlphaFoldDB" id="A0A9D2G526"/>
<feature type="domain" description="Glycosyl hydrolase family 13 catalytic" evidence="2">
    <location>
        <begin position="14"/>
        <end position="436"/>
    </location>
</feature>
<dbReference type="PANTHER" id="PTHR10357">
    <property type="entry name" value="ALPHA-AMYLASE FAMILY MEMBER"/>
    <property type="match status" value="1"/>
</dbReference>
<evidence type="ECO:0000256" key="1">
    <source>
        <dbReference type="ARBA" id="ARBA00008061"/>
    </source>
</evidence>
<dbReference type="SMART" id="SM00642">
    <property type="entry name" value="Aamy"/>
    <property type="match status" value="1"/>
</dbReference>
<protein>
    <submittedName>
        <fullName evidence="3">Glycosylase</fullName>
    </submittedName>
</protein>
<reference evidence="3" key="1">
    <citation type="journal article" date="2021" name="PeerJ">
        <title>Extensive microbial diversity within the chicken gut microbiome revealed by metagenomics and culture.</title>
        <authorList>
            <person name="Gilroy R."/>
            <person name="Ravi A."/>
            <person name="Getino M."/>
            <person name="Pursley I."/>
            <person name="Horton D.L."/>
            <person name="Alikhan N.F."/>
            <person name="Baker D."/>
            <person name="Gharbi K."/>
            <person name="Hall N."/>
            <person name="Watson M."/>
            <person name="Adriaenssens E.M."/>
            <person name="Foster-Nyarko E."/>
            <person name="Jarju S."/>
            <person name="Secka A."/>
            <person name="Antonio M."/>
            <person name="Oren A."/>
            <person name="Chaudhuri R.R."/>
            <person name="La Ragione R."/>
            <person name="Hildebrand F."/>
            <person name="Pallen M.J."/>
        </authorList>
    </citation>
    <scope>NUCLEOTIDE SEQUENCE</scope>
    <source>
        <strain evidence="3">ChiW7-2402</strain>
    </source>
</reference>